<comment type="caution">
    <text evidence="2">The sequence shown here is derived from an EMBL/GenBank/DDBJ whole genome shotgun (WGS) entry which is preliminary data.</text>
</comment>
<name>A0A814W0K9_ADIRI</name>
<organism evidence="2 3">
    <name type="scientific">Adineta ricciae</name>
    <name type="common">Rotifer</name>
    <dbReference type="NCBI Taxonomy" id="249248"/>
    <lineage>
        <taxon>Eukaryota</taxon>
        <taxon>Metazoa</taxon>
        <taxon>Spiralia</taxon>
        <taxon>Gnathifera</taxon>
        <taxon>Rotifera</taxon>
        <taxon>Eurotatoria</taxon>
        <taxon>Bdelloidea</taxon>
        <taxon>Adinetida</taxon>
        <taxon>Adinetidae</taxon>
        <taxon>Adineta</taxon>
    </lineage>
</organism>
<keyword evidence="1" id="KW-0472">Membrane</keyword>
<keyword evidence="1" id="KW-0812">Transmembrane</keyword>
<dbReference type="Proteomes" id="UP000663852">
    <property type="component" value="Unassembled WGS sequence"/>
</dbReference>
<feature type="transmembrane region" description="Helical" evidence="1">
    <location>
        <begin position="29"/>
        <end position="47"/>
    </location>
</feature>
<proteinExistence type="predicted"/>
<evidence type="ECO:0000256" key="1">
    <source>
        <dbReference type="SAM" id="Phobius"/>
    </source>
</evidence>
<accession>A0A814W0K9</accession>
<reference evidence="2" key="1">
    <citation type="submission" date="2021-02" db="EMBL/GenBank/DDBJ databases">
        <authorList>
            <person name="Nowell W R."/>
        </authorList>
    </citation>
    <scope>NUCLEOTIDE SEQUENCE</scope>
</reference>
<dbReference type="AlphaFoldDB" id="A0A814W0K9"/>
<keyword evidence="1" id="KW-1133">Transmembrane helix</keyword>
<evidence type="ECO:0000313" key="2">
    <source>
        <dbReference type="EMBL" id="CAF1194919.1"/>
    </source>
</evidence>
<protein>
    <submittedName>
        <fullName evidence="2">Uncharacterized protein</fullName>
    </submittedName>
</protein>
<gene>
    <name evidence="2" type="ORF">EDS130_LOCUS25025</name>
</gene>
<evidence type="ECO:0000313" key="3">
    <source>
        <dbReference type="Proteomes" id="UP000663852"/>
    </source>
</evidence>
<sequence>MIFSVVTKTGSKLFPKHDLTNSLLNKERLSFSAAVLMSLFGLGLSVFSTNQILLASSSARPILSSKSP</sequence>
<dbReference type="OrthoDB" id="9995924at2759"/>
<dbReference type="EMBL" id="CAJNOJ010000145">
    <property type="protein sequence ID" value="CAF1194919.1"/>
    <property type="molecule type" value="Genomic_DNA"/>
</dbReference>